<evidence type="ECO:0000313" key="2">
    <source>
        <dbReference type="Proteomes" id="UP001054837"/>
    </source>
</evidence>
<reference evidence="1 2" key="1">
    <citation type="submission" date="2021-06" db="EMBL/GenBank/DDBJ databases">
        <title>Caerostris darwini draft genome.</title>
        <authorList>
            <person name="Kono N."/>
            <person name="Arakawa K."/>
        </authorList>
    </citation>
    <scope>NUCLEOTIDE SEQUENCE [LARGE SCALE GENOMIC DNA]</scope>
</reference>
<gene>
    <name evidence="1" type="ORF">CDAR_550101</name>
</gene>
<name>A0AAV4PKE8_9ARAC</name>
<dbReference type="Proteomes" id="UP001054837">
    <property type="component" value="Unassembled WGS sequence"/>
</dbReference>
<sequence length="87" mass="9528">MAKLAGKATIIRLVSFCSFYSRSQRMAGKVFKQSSSEGAFNRGGIVGKKSALRNEVKVRRGNCLKQNSSEGAFNRDGIVEKKSALRN</sequence>
<protein>
    <submittedName>
        <fullName evidence="1">Uncharacterized protein</fullName>
    </submittedName>
</protein>
<organism evidence="1 2">
    <name type="scientific">Caerostris darwini</name>
    <dbReference type="NCBI Taxonomy" id="1538125"/>
    <lineage>
        <taxon>Eukaryota</taxon>
        <taxon>Metazoa</taxon>
        <taxon>Ecdysozoa</taxon>
        <taxon>Arthropoda</taxon>
        <taxon>Chelicerata</taxon>
        <taxon>Arachnida</taxon>
        <taxon>Araneae</taxon>
        <taxon>Araneomorphae</taxon>
        <taxon>Entelegynae</taxon>
        <taxon>Araneoidea</taxon>
        <taxon>Araneidae</taxon>
        <taxon>Caerostris</taxon>
    </lineage>
</organism>
<proteinExistence type="predicted"/>
<evidence type="ECO:0000313" key="1">
    <source>
        <dbReference type="EMBL" id="GIX96633.1"/>
    </source>
</evidence>
<dbReference type="EMBL" id="BPLQ01002951">
    <property type="protein sequence ID" value="GIX96633.1"/>
    <property type="molecule type" value="Genomic_DNA"/>
</dbReference>
<dbReference type="AlphaFoldDB" id="A0AAV4PKE8"/>
<keyword evidence="2" id="KW-1185">Reference proteome</keyword>
<accession>A0AAV4PKE8</accession>
<comment type="caution">
    <text evidence="1">The sequence shown here is derived from an EMBL/GenBank/DDBJ whole genome shotgun (WGS) entry which is preliminary data.</text>
</comment>